<reference evidence="1 2" key="1">
    <citation type="submission" date="2014-04" db="EMBL/GenBank/DDBJ databases">
        <authorList>
            <consortium name="DOE Joint Genome Institute"/>
            <person name="Kuo A."/>
            <person name="Kohler A."/>
            <person name="Jargeat P."/>
            <person name="Nagy L.G."/>
            <person name="Floudas D."/>
            <person name="Copeland A."/>
            <person name="Barry K.W."/>
            <person name="Cichocki N."/>
            <person name="Veneault-Fourrey C."/>
            <person name="LaButti K."/>
            <person name="Lindquist E.A."/>
            <person name="Lipzen A."/>
            <person name="Lundell T."/>
            <person name="Morin E."/>
            <person name="Murat C."/>
            <person name="Sun H."/>
            <person name="Tunlid A."/>
            <person name="Henrissat B."/>
            <person name="Grigoriev I.V."/>
            <person name="Hibbett D.S."/>
            <person name="Martin F."/>
            <person name="Nordberg H.P."/>
            <person name="Cantor M.N."/>
            <person name="Hua S.X."/>
        </authorList>
    </citation>
    <scope>NUCLEOTIDE SEQUENCE [LARGE SCALE GENOMIC DNA]</scope>
    <source>
        <strain evidence="1 2">Ve08.2h10</strain>
    </source>
</reference>
<name>A0A0D0DWA7_9AGAM</name>
<evidence type="ECO:0000313" key="2">
    <source>
        <dbReference type="Proteomes" id="UP000054538"/>
    </source>
</evidence>
<proteinExistence type="predicted"/>
<dbReference type="EMBL" id="KN825130">
    <property type="protein sequence ID" value="KIK94091.1"/>
    <property type="molecule type" value="Genomic_DNA"/>
</dbReference>
<dbReference type="HOGENOM" id="CLU_2250927_0_0_1"/>
<protein>
    <submittedName>
        <fullName evidence="1">Uncharacterized protein</fullName>
    </submittedName>
</protein>
<accession>A0A0D0DWA7</accession>
<gene>
    <name evidence="1" type="ORF">PAXRUDRAFT_828337</name>
</gene>
<evidence type="ECO:0000313" key="1">
    <source>
        <dbReference type="EMBL" id="KIK94091.1"/>
    </source>
</evidence>
<dbReference type="Proteomes" id="UP000054538">
    <property type="component" value="Unassembled WGS sequence"/>
</dbReference>
<organism evidence="1 2">
    <name type="scientific">Paxillus rubicundulus Ve08.2h10</name>
    <dbReference type="NCBI Taxonomy" id="930991"/>
    <lineage>
        <taxon>Eukaryota</taxon>
        <taxon>Fungi</taxon>
        <taxon>Dikarya</taxon>
        <taxon>Basidiomycota</taxon>
        <taxon>Agaricomycotina</taxon>
        <taxon>Agaricomycetes</taxon>
        <taxon>Agaricomycetidae</taxon>
        <taxon>Boletales</taxon>
        <taxon>Paxilineae</taxon>
        <taxon>Paxillaceae</taxon>
        <taxon>Paxillus</taxon>
    </lineage>
</organism>
<dbReference type="AlphaFoldDB" id="A0A0D0DWA7"/>
<dbReference type="InParanoid" id="A0A0D0DWA7"/>
<sequence length="104" mass="11287">MPCSWRSRTTPGASGLKGSVTEKMTMTGIPSLTETSLPLLKGRGYFRIDNSPMLGCQRFIADDGRASKRAFRPQPATSSLGKDIAFKWVAQCSPENCLMAFPNG</sequence>
<reference evidence="2" key="2">
    <citation type="submission" date="2015-01" db="EMBL/GenBank/DDBJ databases">
        <title>Evolutionary Origins and Diversification of the Mycorrhizal Mutualists.</title>
        <authorList>
            <consortium name="DOE Joint Genome Institute"/>
            <consortium name="Mycorrhizal Genomics Consortium"/>
            <person name="Kohler A."/>
            <person name="Kuo A."/>
            <person name="Nagy L.G."/>
            <person name="Floudas D."/>
            <person name="Copeland A."/>
            <person name="Barry K.W."/>
            <person name="Cichocki N."/>
            <person name="Veneault-Fourrey C."/>
            <person name="LaButti K."/>
            <person name="Lindquist E.A."/>
            <person name="Lipzen A."/>
            <person name="Lundell T."/>
            <person name="Morin E."/>
            <person name="Murat C."/>
            <person name="Riley R."/>
            <person name="Ohm R."/>
            <person name="Sun H."/>
            <person name="Tunlid A."/>
            <person name="Henrissat B."/>
            <person name="Grigoriev I.V."/>
            <person name="Hibbett D.S."/>
            <person name="Martin F."/>
        </authorList>
    </citation>
    <scope>NUCLEOTIDE SEQUENCE [LARGE SCALE GENOMIC DNA]</scope>
    <source>
        <strain evidence="2">Ve08.2h10</strain>
    </source>
</reference>
<keyword evidence="2" id="KW-1185">Reference proteome</keyword>